<dbReference type="AlphaFoldDB" id="A0A812N430"/>
<gene>
    <name evidence="2" type="ORF">SNAT2548_LOCUS15254</name>
    <name evidence="3" type="ORF">SNAT2548_LOCUS15533</name>
</gene>
<feature type="domain" description="GYF" evidence="1">
    <location>
        <begin position="248"/>
        <end position="285"/>
    </location>
</feature>
<evidence type="ECO:0000313" key="2">
    <source>
        <dbReference type="EMBL" id="CAE7288864.1"/>
    </source>
</evidence>
<evidence type="ECO:0000259" key="1">
    <source>
        <dbReference type="PROSITE" id="PS50829"/>
    </source>
</evidence>
<reference evidence="3" key="1">
    <citation type="submission" date="2021-02" db="EMBL/GenBank/DDBJ databases">
        <authorList>
            <person name="Dougan E. K."/>
            <person name="Rhodes N."/>
            <person name="Thang M."/>
            <person name="Chan C."/>
        </authorList>
    </citation>
    <scope>NUCLEOTIDE SEQUENCE</scope>
</reference>
<accession>A0A812N430</accession>
<dbReference type="InterPro" id="IPR003169">
    <property type="entry name" value="GYF"/>
</dbReference>
<dbReference type="PROSITE" id="PS50829">
    <property type="entry name" value="GYF"/>
    <property type="match status" value="1"/>
</dbReference>
<keyword evidence="4" id="KW-1185">Reference proteome</keyword>
<evidence type="ECO:0000313" key="3">
    <source>
        <dbReference type="EMBL" id="CAE7294896.1"/>
    </source>
</evidence>
<sequence>MPRWCTGFDMDCGSDARPCMFALDGLGQTAQIKSTSDKCIFCSPEGMRKAVATPQGVGSVVRALKKWRGMSSPIYDLAFEHSSLTTLPATQLEALRGNSTFAVRKSNREQPSPSTKRSKKRAVAQWKKMAWRRNKLGRLHRYTASLKRTHENRTQQWDRIAKENPKLWFWANFRMNGGFYGDNYANAVLREYSRLQNEDPFIEDAFLRSFHKSCPTCGKSFRGHGHGYCPTATCRESLEANRNRRKSLKKWLMKRVEGDISMGPPFNDELCAWASREGYFERHDM</sequence>
<dbReference type="EMBL" id="CAJNDS010002001">
    <property type="protein sequence ID" value="CAE7294896.1"/>
    <property type="molecule type" value="Genomic_DNA"/>
</dbReference>
<proteinExistence type="predicted"/>
<organism evidence="3 4">
    <name type="scientific">Symbiodinium natans</name>
    <dbReference type="NCBI Taxonomy" id="878477"/>
    <lineage>
        <taxon>Eukaryota</taxon>
        <taxon>Sar</taxon>
        <taxon>Alveolata</taxon>
        <taxon>Dinophyceae</taxon>
        <taxon>Suessiales</taxon>
        <taxon>Symbiodiniaceae</taxon>
        <taxon>Symbiodinium</taxon>
    </lineage>
</organism>
<comment type="caution">
    <text evidence="3">The sequence shown here is derived from an EMBL/GenBank/DDBJ whole genome shotgun (WGS) entry which is preliminary data.</text>
</comment>
<dbReference type="EMBL" id="CAJNDS010001912">
    <property type="protein sequence ID" value="CAE7288864.1"/>
    <property type="molecule type" value="Genomic_DNA"/>
</dbReference>
<name>A0A812N430_9DINO</name>
<protein>
    <recommendedName>
        <fullName evidence="1">GYF domain-containing protein</fullName>
    </recommendedName>
</protein>
<evidence type="ECO:0000313" key="4">
    <source>
        <dbReference type="Proteomes" id="UP000604046"/>
    </source>
</evidence>
<dbReference type="Proteomes" id="UP000604046">
    <property type="component" value="Unassembled WGS sequence"/>
</dbReference>